<reference evidence="2" key="1">
    <citation type="submission" date="2021-08" db="EMBL/GenBank/DDBJ databases">
        <authorList>
            <person name="Misof B."/>
            <person name="Oliver O."/>
            <person name="Podsiadlowski L."/>
            <person name="Donath A."/>
            <person name="Peters R."/>
            <person name="Mayer C."/>
            <person name="Rust J."/>
            <person name="Gunkel S."/>
            <person name="Lesny P."/>
            <person name="Martin S."/>
            <person name="Oeyen J.P."/>
            <person name="Petersen M."/>
            <person name="Panagiotis P."/>
            <person name="Wilbrandt J."/>
            <person name="Tanja T."/>
        </authorList>
    </citation>
    <scope>NUCLEOTIDE SEQUENCE</scope>
    <source>
        <strain evidence="2">GBR_01_08_01A</strain>
        <tissue evidence="2">Thorax + abdomen</tissue>
    </source>
</reference>
<accession>A0AAD9RIJ4</accession>
<evidence type="ECO:0008006" key="4">
    <source>
        <dbReference type="Google" id="ProtNLM"/>
    </source>
</evidence>
<name>A0AAD9RIJ4_9HYME</name>
<reference evidence="2" key="2">
    <citation type="journal article" date="2023" name="Commun. Biol.">
        <title>Intrasexual cuticular hydrocarbon dimorphism in a wasp sheds light on hydrocarbon biosynthesis genes in Hymenoptera.</title>
        <authorList>
            <person name="Moris V.C."/>
            <person name="Podsiadlowski L."/>
            <person name="Martin S."/>
            <person name="Oeyen J.P."/>
            <person name="Donath A."/>
            <person name="Petersen M."/>
            <person name="Wilbrandt J."/>
            <person name="Misof B."/>
            <person name="Liedtke D."/>
            <person name="Thamm M."/>
            <person name="Scheiner R."/>
            <person name="Schmitt T."/>
            <person name="Niehuis O."/>
        </authorList>
    </citation>
    <scope>NUCLEOTIDE SEQUENCE</scope>
    <source>
        <strain evidence="2">GBR_01_08_01A</strain>
    </source>
</reference>
<feature type="signal peptide" evidence="1">
    <location>
        <begin position="1"/>
        <end position="23"/>
    </location>
</feature>
<evidence type="ECO:0000313" key="2">
    <source>
        <dbReference type="EMBL" id="KAK2580105.1"/>
    </source>
</evidence>
<protein>
    <recommendedName>
        <fullName evidence="4">Gustatory receptor</fullName>
    </recommendedName>
</protein>
<gene>
    <name evidence="2" type="ORF">KPH14_012383</name>
</gene>
<comment type="caution">
    <text evidence="2">The sequence shown here is derived from an EMBL/GenBank/DDBJ whole genome shotgun (WGS) entry which is preliminary data.</text>
</comment>
<proteinExistence type="predicted"/>
<dbReference type="EMBL" id="JAIFRP010000062">
    <property type="protein sequence ID" value="KAK2580105.1"/>
    <property type="molecule type" value="Genomic_DNA"/>
</dbReference>
<evidence type="ECO:0000256" key="1">
    <source>
        <dbReference type="SAM" id="SignalP"/>
    </source>
</evidence>
<dbReference type="AlphaFoldDB" id="A0AAD9RIJ4"/>
<keyword evidence="1" id="KW-0732">Signal</keyword>
<sequence>MLGIQLFLIFLIGLLTILSKSSGYLMDRSGNLSQQKKFINFSKYTFFVVGLWNVPPSLNSVQNMSHEQVLNDNTHATKMKTITGEKKDIKRFERTASKESPRKRRFETGSSSTEDFFVTGHKTSSLKTNSSSSHLRNVILVVVDTVMQEREEFWKNFERVYSFPVHGYHQVNNYDKNSPMKVDLNDFRFPGRKEDECKCKETLRSNIHELLTWARQVPKMTTSILSALNLSISGTPELEETLETMENNESNESSTKGTIRKRQLQQNISMRFLDTYDRNNSDLPKIMMSNANKEIVKNYDDMWDVLDMFTKIKIAFFRAMIDSLSDPSNGTMDDELSFEELSRSRIVFVNLVDDALKKLERASSDEGYLLVLVVSENELDPVIDLLHHQISLSDTLLIVTEICSKETSRVSFFATGPEASTFYHTRAIGDLADAIKSAKGRACQERGCNKNRHHPRGFPIRIIRNMVNSQNMTALNSNVGNNSDSISSGIFNNWVGRMDVSSSSNPMYDNFTTFLGMATSLIALITINSA</sequence>
<organism evidence="2 3">
    <name type="scientific">Odynerus spinipes</name>
    <dbReference type="NCBI Taxonomy" id="1348599"/>
    <lineage>
        <taxon>Eukaryota</taxon>
        <taxon>Metazoa</taxon>
        <taxon>Ecdysozoa</taxon>
        <taxon>Arthropoda</taxon>
        <taxon>Hexapoda</taxon>
        <taxon>Insecta</taxon>
        <taxon>Pterygota</taxon>
        <taxon>Neoptera</taxon>
        <taxon>Endopterygota</taxon>
        <taxon>Hymenoptera</taxon>
        <taxon>Apocrita</taxon>
        <taxon>Aculeata</taxon>
        <taxon>Vespoidea</taxon>
        <taxon>Vespidae</taxon>
        <taxon>Eumeninae</taxon>
        <taxon>Odynerus</taxon>
    </lineage>
</organism>
<feature type="chain" id="PRO_5042169272" description="Gustatory receptor" evidence="1">
    <location>
        <begin position="24"/>
        <end position="530"/>
    </location>
</feature>
<dbReference type="Proteomes" id="UP001258017">
    <property type="component" value="Unassembled WGS sequence"/>
</dbReference>
<evidence type="ECO:0000313" key="3">
    <source>
        <dbReference type="Proteomes" id="UP001258017"/>
    </source>
</evidence>
<keyword evidence="3" id="KW-1185">Reference proteome</keyword>